<keyword evidence="3 7" id="KW-0808">Transferase</keyword>
<dbReference type="PRINTS" id="PR00507">
    <property type="entry name" value="N12N6MTFRASE"/>
</dbReference>
<protein>
    <recommendedName>
        <fullName evidence="1">site-specific DNA-methyltransferase (adenine-specific)</fullName>
        <ecNumber evidence="1">2.1.1.72</ecNumber>
    </recommendedName>
</protein>
<gene>
    <name evidence="7" type="ORF">BGI32_06385</name>
</gene>
<dbReference type="Gene3D" id="3.40.50.150">
    <property type="entry name" value="Vaccinia Virus protein VP39"/>
    <property type="match status" value="1"/>
</dbReference>
<evidence type="ECO:0000259" key="6">
    <source>
        <dbReference type="Pfam" id="PF07669"/>
    </source>
</evidence>
<evidence type="ECO:0000256" key="2">
    <source>
        <dbReference type="ARBA" id="ARBA00022603"/>
    </source>
</evidence>
<evidence type="ECO:0000256" key="3">
    <source>
        <dbReference type="ARBA" id="ARBA00022679"/>
    </source>
</evidence>
<dbReference type="PANTHER" id="PTHR33841:SF1">
    <property type="entry name" value="DNA METHYLTRANSFERASE A"/>
    <property type="match status" value="1"/>
</dbReference>
<reference evidence="7 8" key="1">
    <citation type="journal article" date="2017" name="MBio">
        <title>Type VI secretion-mediated competition in the bee gut microbiome.</title>
        <authorList>
            <person name="Steele M.I."/>
            <person name="Kwong W.K."/>
            <person name="Powell J.E."/>
            <person name="Whiteley M."/>
            <person name="Moran N.A."/>
        </authorList>
    </citation>
    <scope>NUCLEOTIDE SEQUENCE [LARGE SCALE GENOMIC DNA]</scope>
    <source>
        <strain evidence="7 8">App2-2</strain>
    </source>
</reference>
<accession>A0A2N9WTW2</accession>
<dbReference type="EMBL" id="MDVB01000065">
    <property type="protein sequence ID" value="PIT15117.1"/>
    <property type="molecule type" value="Genomic_DNA"/>
</dbReference>
<dbReference type="InterPro" id="IPR011639">
    <property type="entry name" value="MethylTrfase_TaqI-like_dom"/>
</dbReference>
<organism evidence="7 8">
    <name type="scientific">Snodgrassella alvi</name>
    <dbReference type="NCBI Taxonomy" id="1196083"/>
    <lineage>
        <taxon>Bacteria</taxon>
        <taxon>Pseudomonadati</taxon>
        <taxon>Pseudomonadota</taxon>
        <taxon>Betaproteobacteria</taxon>
        <taxon>Neisseriales</taxon>
        <taxon>Neisseriaceae</taxon>
        <taxon>Snodgrassella</taxon>
    </lineage>
</organism>
<dbReference type="GO" id="GO:0006304">
    <property type="term" value="P:DNA modification"/>
    <property type="evidence" value="ECO:0007669"/>
    <property type="project" value="InterPro"/>
</dbReference>
<dbReference type="Proteomes" id="UP000231293">
    <property type="component" value="Unassembled WGS sequence"/>
</dbReference>
<evidence type="ECO:0000256" key="1">
    <source>
        <dbReference type="ARBA" id="ARBA00011900"/>
    </source>
</evidence>
<keyword evidence="4" id="KW-0949">S-adenosyl-L-methionine</keyword>
<dbReference type="PANTHER" id="PTHR33841">
    <property type="entry name" value="DNA METHYLTRANSFERASE YEEA-RELATED"/>
    <property type="match status" value="1"/>
</dbReference>
<dbReference type="InterPro" id="IPR029063">
    <property type="entry name" value="SAM-dependent_MTases_sf"/>
</dbReference>
<evidence type="ECO:0000256" key="4">
    <source>
        <dbReference type="ARBA" id="ARBA00022691"/>
    </source>
</evidence>
<evidence type="ECO:0000256" key="5">
    <source>
        <dbReference type="ARBA" id="ARBA00047942"/>
    </source>
</evidence>
<proteinExistence type="predicted"/>
<keyword evidence="2 7" id="KW-0489">Methyltransferase</keyword>
<dbReference type="SUPFAM" id="SSF53335">
    <property type="entry name" value="S-adenosyl-L-methionine-dependent methyltransferases"/>
    <property type="match status" value="1"/>
</dbReference>
<feature type="domain" description="Type II methyltransferase M.TaqI-like" evidence="6">
    <location>
        <begin position="121"/>
        <end position="212"/>
    </location>
</feature>
<evidence type="ECO:0000313" key="7">
    <source>
        <dbReference type="EMBL" id="PIT15117.1"/>
    </source>
</evidence>
<dbReference type="EC" id="2.1.1.72" evidence="1"/>
<comment type="caution">
    <text evidence="7">The sequence shown here is derived from an EMBL/GenBank/DDBJ whole genome shotgun (WGS) entry which is preliminary data.</text>
</comment>
<dbReference type="GO" id="GO:0032259">
    <property type="term" value="P:methylation"/>
    <property type="evidence" value="ECO:0007669"/>
    <property type="project" value="UniProtKB-KW"/>
</dbReference>
<comment type="catalytic activity">
    <reaction evidence="5">
        <text>a 2'-deoxyadenosine in DNA + S-adenosyl-L-methionine = an N(6)-methyl-2'-deoxyadenosine in DNA + S-adenosyl-L-homocysteine + H(+)</text>
        <dbReference type="Rhea" id="RHEA:15197"/>
        <dbReference type="Rhea" id="RHEA-COMP:12418"/>
        <dbReference type="Rhea" id="RHEA-COMP:12419"/>
        <dbReference type="ChEBI" id="CHEBI:15378"/>
        <dbReference type="ChEBI" id="CHEBI:57856"/>
        <dbReference type="ChEBI" id="CHEBI:59789"/>
        <dbReference type="ChEBI" id="CHEBI:90615"/>
        <dbReference type="ChEBI" id="CHEBI:90616"/>
        <dbReference type="EC" id="2.1.1.72"/>
    </reaction>
</comment>
<evidence type="ECO:0000313" key="8">
    <source>
        <dbReference type="Proteomes" id="UP000231293"/>
    </source>
</evidence>
<dbReference type="Pfam" id="PF07669">
    <property type="entry name" value="Eco57I"/>
    <property type="match status" value="1"/>
</dbReference>
<dbReference type="RefSeq" id="WP_100113658.1">
    <property type="nucleotide sequence ID" value="NZ_MDVB01000065.1"/>
</dbReference>
<dbReference type="AlphaFoldDB" id="A0A2N9WTW2"/>
<dbReference type="InterPro" id="IPR050953">
    <property type="entry name" value="N4_N6_ade-DNA_methylase"/>
</dbReference>
<sequence>MNEAVIDDIRLKISSKLDQRNKSKFGQFMTASVIADYMASLFDKKNKRIKLLDCGAGIGSLSLSAIKVLKKIALVDLWEIDPVMREQLEKNMASIAAPFHIYSEDFVFDAVKNILFGYGERYTHAIINPPYKKISSNSEYRLELKKVGIETVNLYTAFLALSIHLMEKGGQIVAIIPRSFCNGPYYKPFRKLMLDQCSIEHIHLFKSRSKAFKDDNVLQEVIIIKLVKHQAQGDVKISQSTDHEFRDYDSKVVSFTEIIKPTDAELFVHIPIVKDIFENNPLFSVTLTELGLGVSTGPVVLHRMREFLVQTPNDSSVPLIFPHHFVKGEFQYPKEHKKPNAITVTTESVKWLMPNDGFYVIVKRFSAKEEKRRIVAYVINPAEIKTGMIGFENHWNVFHTKKHGFDQDIAMGLACFLNSTLFDNHFRVFSGHTQINATDLKNIRYPSIKILKSLGIAYKTNMDQKNIDQLVTETIL</sequence>
<dbReference type="GO" id="GO:0009007">
    <property type="term" value="F:site-specific DNA-methyltransferase (adenine-specific) activity"/>
    <property type="evidence" value="ECO:0007669"/>
    <property type="project" value="UniProtKB-EC"/>
</dbReference>
<name>A0A2N9WTW2_9NEIS</name>